<dbReference type="KEGG" id="vg:28802420"/>
<proteinExistence type="predicted"/>
<evidence type="ECO:0000313" key="2">
    <source>
        <dbReference type="EMBL" id="AMR57279.1"/>
    </source>
</evidence>
<feature type="compositionally biased region" description="Basic and acidic residues" evidence="1">
    <location>
        <begin position="93"/>
        <end position="104"/>
    </location>
</feature>
<name>A0A142IDH4_9CAUD</name>
<accession>A0A142IDH4</accession>
<dbReference type="Proteomes" id="UP000203989">
    <property type="component" value="Segment"/>
</dbReference>
<organism evidence="2 3">
    <name type="scientific">Pseudomonas phage vB_PsyM_KIL1</name>
    <dbReference type="NCBI Taxonomy" id="1777065"/>
    <lineage>
        <taxon>Viruses</taxon>
        <taxon>Duplodnaviria</taxon>
        <taxon>Heunggongvirae</taxon>
        <taxon>Uroviricota</taxon>
        <taxon>Caudoviricetes</taxon>
        <taxon>Vandenendeviridae</taxon>
        <taxon>Gorskivirinae</taxon>
        <taxon>Flaumdravirus</taxon>
        <taxon>Flaumdravirus KIL4</taxon>
    </lineage>
</organism>
<dbReference type="GeneID" id="28802420"/>
<reference evidence="2 3" key="1">
    <citation type="journal article" date="2016" name="Front. Microbiol.">
        <title>Characterization of Novel Bacteriophages for Biocontrol of Bacterial Blight in Leek Caused by Pseudomonas syringae pv. porri.</title>
        <authorList>
            <person name="Rombouts S."/>
            <person name="Lavigne R."/>
        </authorList>
    </citation>
    <scope>NUCLEOTIDE SEQUENCE [LARGE SCALE GENOMIC DNA]</scope>
</reference>
<evidence type="ECO:0000256" key="1">
    <source>
        <dbReference type="SAM" id="MobiDB-lite"/>
    </source>
</evidence>
<feature type="region of interest" description="Disordered" evidence="1">
    <location>
        <begin position="93"/>
        <end position="113"/>
    </location>
</feature>
<dbReference type="EMBL" id="KU130126">
    <property type="protein sequence ID" value="AMR57279.1"/>
    <property type="molecule type" value="Genomic_DNA"/>
</dbReference>
<keyword evidence="3" id="KW-1185">Reference proteome</keyword>
<gene>
    <name evidence="2" type="ORF">vB_PsyM_KIL1_0027</name>
</gene>
<sequence length="113" mass="13705">MKTRIRCTETTVDDVVTKTYRAEVFCWWYNMSTYLWAPAIQMLNEVDLEVFWADEEQLKEFFGGHEPKTEERAKALIDRLWLRVGEQRKYTANWKDKKRQERSSKKTTFNPYP</sequence>
<dbReference type="RefSeq" id="YP_009275961.1">
    <property type="nucleotide sequence ID" value="NC_030934.1"/>
</dbReference>
<evidence type="ECO:0000313" key="3">
    <source>
        <dbReference type="Proteomes" id="UP000203989"/>
    </source>
</evidence>
<protein>
    <submittedName>
        <fullName evidence="2">Uncharacterized protein</fullName>
    </submittedName>
</protein>